<dbReference type="GO" id="GO:0072686">
    <property type="term" value="C:mitotic spindle"/>
    <property type="evidence" value="ECO:0007669"/>
    <property type="project" value="TreeGrafter"/>
</dbReference>
<feature type="domain" description="Monopolin complex subunit Csm1/Pcs1 C-terminal" evidence="2">
    <location>
        <begin position="352"/>
        <end position="443"/>
    </location>
</feature>
<feature type="region of interest" description="Disordered" evidence="1">
    <location>
        <begin position="309"/>
        <end position="341"/>
    </location>
</feature>
<feature type="compositionally biased region" description="Acidic residues" evidence="1">
    <location>
        <begin position="123"/>
        <end position="132"/>
    </location>
</feature>
<dbReference type="Gene3D" id="3.90.1150.80">
    <property type="match status" value="1"/>
</dbReference>
<organism evidence="3 4">
    <name type="scientific">Microthyrium microscopicum</name>
    <dbReference type="NCBI Taxonomy" id="703497"/>
    <lineage>
        <taxon>Eukaryota</taxon>
        <taxon>Fungi</taxon>
        <taxon>Dikarya</taxon>
        <taxon>Ascomycota</taxon>
        <taxon>Pezizomycotina</taxon>
        <taxon>Dothideomycetes</taxon>
        <taxon>Dothideomycetes incertae sedis</taxon>
        <taxon>Microthyriales</taxon>
        <taxon>Microthyriaceae</taxon>
        <taxon>Microthyrium</taxon>
    </lineage>
</organism>
<dbReference type="AlphaFoldDB" id="A0A6A6U2H9"/>
<feature type="compositionally biased region" description="Low complexity" evidence="1">
    <location>
        <begin position="81"/>
        <end position="99"/>
    </location>
</feature>
<feature type="compositionally biased region" description="Polar residues" evidence="1">
    <location>
        <begin position="321"/>
        <end position="339"/>
    </location>
</feature>
<dbReference type="EMBL" id="MU004240">
    <property type="protein sequence ID" value="KAF2665617.1"/>
    <property type="molecule type" value="Genomic_DNA"/>
</dbReference>
<dbReference type="InterPro" id="IPR038608">
    <property type="entry name" value="Csm1/Pcs1_C_sf"/>
</dbReference>
<dbReference type="CDD" id="cd23787">
    <property type="entry name" value="RWD_CSM1"/>
    <property type="match status" value="1"/>
</dbReference>
<protein>
    <recommendedName>
        <fullName evidence="2">Monopolin complex subunit Csm1/Pcs1 C-terminal domain-containing protein</fullName>
    </recommendedName>
</protein>
<evidence type="ECO:0000256" key="1">
    <source>
        <dbReference type="SAM" id="MobiDB-lite"/>
    </source>
</evidence>
<feature type="compositionally biased region" description="Low complexity" evidence="1">
    <location>
        <begin position="184"/>
        <end position="194"/>
    </location>
</feature>
<feature type="compositionally biased region" description="Low complexity" evidence="1">
    <location>
        <begin position="54"/>
        <end position="64"/>
    </location>
</feature>
<evidence type="ECO:0000259" key="2">
    <source>
        <dbReference type="Pfam" id="PF12539"/>
    </source>
</evidence>
<evidence type="ECO:0000313" key="3">
    <source>
        <dbReference type="EMBL" id="KAF2665617.1"/>
    </source>
</evidence>
<dbReference type="GO" id="GO:0033551">
    <property type="term" value="C:monopolin complex"/>
    <property type="evidence" value="ECO:0007669"/>
    <property type="project" value="InterPro"/>
</dbReference>
<evidence type="ECO:0000313" key="4">
    <source>
        <dbReference type="Proteomes" id="UP000799302"/>
    </source>
</evidence>
<gene>
    <name evidence="3" type="ORF">BT63DRAFT_428577</name>
</gene>
<dbReference type="GO" id="GO:0045144">
    <property type="term" value="P:meiotic sister chromatid segregation"/>
    <property type="evidence" value="ECO:0007669"/>
    <property type="project" value="TreeGrafter"/>
</dbReference>
<feature type="region of interest" description="Disordered" evidence="1">
    <location>
        <begin position="174"/>
        <end position="194"/>
    </location>
</feature>
<feature type="region of interest" description="Disordered" evidence="1">
    <location>
        <begin position="53"/>
        <end position="141"/>
    </location>
</feature>
<dbReference type="GO" id="GO:1990644">
    <property type="term" value="F:microtubule site clamp"/>
    <property type="evidence" value="ECO:0007669"/>
    <property type="project" value="TreeGrafter"/>
</dbReference>
<dbReference type="GO" id="GO:0034506">
    <property type="term" value="C:chromosome, centromeric core domain"/>
    <property type="evidence" value="ECO:0007669"/>
    <property type="project" value="TreeGrafter"/>
</dbReference>
<keyword evidence="4" id="KW-1185">Reference proteome</keyword>
<feature type="compositionally biased region" description="Basic residues" evidence="1">
    <location>
        <begin position="100"/>
        <end position="117"/>
    </location>
</feature>
<reference evidence="3" key="1">
    <citation type="journal article" date="2020" name="Stud. Mycol.">
        <title>101 Dothideomycetes genomes: a test case for predicting lifestyles and emergence of pathogens.</title>
        <authorList>
            <person name="Haridas S."/>
            <person name="Albert R."/>
            <person name="Binder M."/>
            <person name="Bloem J."/>
            <person name="Labutti K."/>
            <person name="Salamov A."/>
            <person name="Andreopoulos B."/>
            <person name="Baker S."/>
            <person name="Barry K."/>
            <person name="Bills G."/>
            <person name="Bluhm B."/>
            <person name="Cannon C."/>
            <person name="Castanera R."/>
            <person name="Culley D."/>
            <person name="Daum C."/>
            <person name="Ezra D."/>
            <person name="Gonzalez J."/>
            <person name="Henrissat B."/>
            <person name="Kuo A."/>
            <person name="Liang C."/>
            <person name="Lipzen A."/>
            <person name="Lutzoni F."/>
            <person name="Magnuson J."/>
            <person name="Mondo S."/>
            <person name="Nolan M."/>
            <person name="Ohm R."/>
            <person name="Pangilinan J."/>
            <person name="Park H.-J."/>
            <person name="Ramirez L."/>
            <person name="Alfaro M."/>
            <person name="Sun H."/>
            <person name="Tritt A."/>
            <person name="Yoshinaga Y."/>
            <person name="Zwiers L.-H."/>
            <person name="Turgeon B."/>
            <person name="Goodwin S."/>
            <person name="Spatafora J."/>
            <person name="Crous P."/>
            <person name="Grigoriev I."/>
        </authorList>
    </citation>
    <scope>NUCLEOTIDE SEQUENCE</scope>
    <source>
        <strain evidence="3">CBS 115976</strain>
    </source>
</reference>
<dbReference type="GO" id="GO:0005730">
    <property type="term" value="C:nucleolus"/>
    <property type="evidence" value="ECO:0007669"/>
    <property type="project" value="TreeGrafter"/>
</dbReference>
<dbReference type="Proteomes" id="UP000799302">
    <property type="component" value="Unassembled WGS sequence"/>
</dbReference>
<proteinExistence type="predicted"/>
<dbReference type="InterPro" id="IPR040349">
    <property type="entry name" value="Csm1/Pcs1"/>
</dbReference>
<sequence length="473" mass="51773">MPPRKPKAHISALVDLSDDELGYTQTVMAADPVKPTGTRRRSPARAVKAEILEKSTTATKSKAKAAAEPKARRNNKRAALDDVTNTANTEDTADDVAAPPKKRAKNAPKAAAKGRKKAVPEPEPVEVEDSEQMDLTAAESTEVAVSVEEVVAPLPQISSSRPVPVARARSRSASVVREHIPSSARRNGGAAGDAAVRRKLGDLSSKYDGLELRYNSLRDIATVEAQTNFEKLKTATEKQTKAQNELIASLRKQIASQKDFITEASNLRKQLSTSQSQYEKLSNETKVLAEQNDSLKQSNTKSQNDIKALQAKLASARAQAESAQNAKGPANKTTATPNALSGKLNGNEMLALKEDLYCDVTGLIIHSVKRTDEGTIYDCSQTGRNGTLRFTLNFREKPATTPGTSVYDEPEITYTPILDEKNDKHLLDILEDYLLEEIEFPQNNLQRLYTTIRDGMTKKVVMVDEEDDDDDDE</sequence>
<dbReference type="Pfam" id="PF12539">
    <property type="entry name" value="Csm1"/>
    <property type="match status" value="1"/>
</dbReference>
<accession>A0A6A6U2H9</accession>
<dbReference type="PANTHER" id="PTHR28006:SF1">
    <property type="entry name" value="MONOPOLIN COMPLEX SUBUNIT CSM1"/>
    <property type="match status" value="1"/>
</dbReference>
<dbReference type="GO" id="GO:0051315">
    <property type="term" value="P:attachment of mitotic spindle microtubules to kinetochore"/>
    <property type="evidence" value="ECO:0007669"/>
    <property type="project" value="TreeGrafter"/>
</dbReference>
<name>A0A6A6U2H9_9PEZI</name>
<dbReference type="OrthoDB" id="2431049at2759"/>
<dbReference type="InterPro" id="IPR020981">
    <property type="entry name" value="Csm1/Pcs1_C"/>
</dbReference>
<dbReference type="PANTHER" id="PTHR28006">
    <property type="entry name" value="MONOPOLIN COMPLEX SUBUNIT CSM1"/>
    <property type="match status" value="1"/>
</dbReference>